<evidence type="ECO:0000313" key="4">
    <source>
        <dbReference type="EMBL" id="GAA4546474.1"/>
    </source>
</evidence>
<evidence type="ECO:0000313" key="5">
    <source>
        <dbReference type="Proteomes" id="UP001501598"/>
    </source>
</evidence>
<dbReference type="NCBIfam" id="TIGR00996">
    <property type="entry name" value="Mtu_fam_mce"/>
    <property type="match status" value="1"/>
</dbReference>
<evidence type="ECO:0000256" key="1">
    <source>
        <dbReference type="SAM" id="MobiDB-lite"/>
    </source>
</evidence>
<evidence type="ECO:0000259" key="2">
    <source>
        <dbReference type="Pfam" id="PF02470"/>
    </source>
</evidence>
<dbReference type="InterPro" id="IPR052336">
    <property type="entry name" value="MlaD_Phospholipid_Transporter"/>
</dbReference>
<protein>
    <submittedName>
        <fullName evidence="4">MCE family protein</fullName>
    </submittedName>
</protein>
<accession>A0ABP8RRR0</accession>
<dbReference type="Proteomes" id="UP001501598">
    <property type="component" value="Unassembled WGS sequence"/>
</dbReference>
<sequence>MTWNKVRLEALGLIGIVVALLAVAAVLAAYLNVFSPGVPVTVRADRAGLLLGEGSDVSLRSVQIGKVDKVSPDGADGALIDVRIDSDQMERLPANVAAQLVAPTVFGPKYVDLLIPEQPTVRRLAAGETVNRAQTQIEVNTVFDNLMSVLTTVQPAKVNSALGALSTSLSGQGDQIGDYLVRLNTYLDSFNPSLPTLKRDLALFGQETDVLAGLSPDLVRLLKTFPTTADTLMEKSAAFDAFMVSLSGLADSGKGFLDDNDQPLRESLDTLRPTTALAARYSTMFPCLFASFNNLRKITEPSFGGNQPGLRIFTSFGPGQRGYRHPDNLPTLGVDQPGCAPDVPTGTEAPRHVTYDDGSPTLNTQEEPTTIGNPPLAVLLFGDAVQEEGR</sequence>
<feature type="domain" description="Mammalian cell entry C-terminal" evidence="3">
    <location>
        <begin position="122"/>
        <end position="332"/>
    </location>
</feature>
<comment type="caution">
    <text evidence="4">The sequence shown here is derived from an EMBL/GenBank/DDBJ whole genome shotgun (WGS) entry which is preliminary data.</text>
</comment>
<feature type="region of interest" description="Disordered" evidence="1">
    <location>
        <begin position="345"/>
        <end position="374"/>
    </location>
</feature>
<feature type="domain" description="Mce/MlaD" evidence="2">
    <location>
        <begin position="37"/>
        <end position="113"/>
    </location>
</feature>
<dbReference type="InterPro" id="IPR003399">
    <property type="entry name" value="Mce/MlaD"/>
</dbReference>
<dbReference type="Pfam" id="PF02470">
    <property type="entry name" value="MlaD"/>
    <property type="match status" value="1"/>
</dbReference>
<feature type="compositionally biased region" description="Polar residues" evidence="1">
    <location>
        <begin position="360"/>
        <end position="372"/>
    </location>
</feature>
<dbReference type="InterPro" id="IPR024516">
    <property type="entry name" value="Mce_C"/>
</dbReference>
<reference evidence="5" key="1">
    <citation type="journal article" date="2019" name="Int. J. Syst. Evol. Microbiol.">
        <title>The Global Catalogue of Microorganisms (GCM) 10K type strain sequencing project: providing services to taxonomists for standard genome sequencing and annotation.</title>
        <authorList>
            <consortium name="The Broad Institute Genomics Platform"/>
            <consortium name="The Broad Institute Genome Sequencing Center for Infectious Disease"/>
            <person name="Wu L."/>
            <person name="Ma J."/>
        </authorList>
    </citation>
    <scope>NUCLEOTIDE SEQUENCE [LARGE SCALE GENOMIC DNA]</scope>
    <source>
        <strain evidence="5">JCM 17906</strain>
    </source>
</reference>
<dbReference type="RefSeq" id="WP_345417364.1">
    <property type="nucleotide sequence ID" value="NZ_BAABGT010000032.1"/>
</dbReference>
<dbReference type="Pfam" id="PF11887">
    <property type="entry name" value="Mce4_CUP1"/>
    <property type="match status" value="1"/>
</dbReference>
<keyword evidence="5" id="KW-1185">Reference proteome</keyword>
<proteinExistence type="predicted"/>
<dbReference type="InterPro" id="IPR005693">
    <property type="entry name" value="Mce"/>
</dbReference>
<organism evidence="4 5">
    <name type="scientific">Pseudonocardia xishanensis</name>
    <dbReference type="NCBI Taxonomy" id="630995"/>
    <lineage>
        <taxon>Bacteria</taxon>
        <taxon>Bacillati</taxon>
        <taxon>Actinomycetota</taxon>
        <taxon>Actinomycetes</taxon>
        <taxon>Pseudonocardiales</taxon>
        <taxon>Pseudonocardiaceae</taxon>
        <taxon>Pseudonocardia</taxon>
    </lineage>
</organism>
<dbReference type="PANTHER" id="PTHR33371">
    <property type="entry name" value="INTERMEMBRANE PHOSPHOLIPID TRANSPORT SYSTEM BINDING PROTEIN MLAD-RELATED"/>
    <property type="match status" value="1"/>
</dbReference>
<dbReference type="EMBL" id="BAABGT010000032">
    <property type="protein sequence ID" value="GAA4546474.1"/>
    <property type="molecule type" value="Genomic_DNA"/>
</dbReference>
<gene>
    <name evidence="4" type="ORF">GCM10023175_28760</name>
</gene>
<name>A0ABP8RRR0_9PSEU</name>
<dbReference type="PANTHER" id="PTHR33371:SF19">
    <property type="entry name" value="MCE-FAMILY PROTEIN MCE4A"/>
    <property type="match status" value="1"/>
</dbReference>
<evidence type="ECO:0000259" key="3">
    <source>
        <dbReference type="Pfam" id="PF11887"/>
    </source>
</evidence>